<keyword evidence="1" id="KW-1133">Transmembrane helix</keyword>
<dbReference type="GeneID" id="74941877"/>
<dbReference type="Proteomes" id="UP001057580">
    <property type="component" value="Chromosome"/>
</dbReference>
<dbReference type="RefSeq" id="WP_260594871.1">
    <property type="nucleotide sequence ID" value="NZ_CP104003.1"/>
</dbReference>
<proteinExistence type="predicted"/>
<organism evidence="2 3">
    <name type="scientific">Salinirubellus salinus</name>
    <dbReference type="NCBI Taxonomy" id="1364945"/>
    <lineage>
        <taxon>Archaea</taxon>
        <taxon>Methanobacteriati</taxon>
        <taxon>Methanobacteriota</taxon>
        <taxon>Stenosarchaea group</taxon>
        <taxon>Halobacteria</taxon>
        <taxon>Halobacteriales</taxon>
        <taxon>Natronomonadaceae</taxon>
        <taxon>Salinirubellus</taxon>
    </lineage>
</organism>
<name>A0A9E7R4K9_9EURY</name>
<accession>A0A9E7R4K9</accession>
<evidence type="ECO:0000313" key="2">
    <source>
        <dbReference type="EMBL" id="UWM55760.1"/>
    </source>
</evidence>
<keyword evidence="1" id="KW-0812">Transmembrane</keyword>
<feature type="transmembrane region" description="Helical" evidence="1">
    <location>
        <begin position="20"/>
        <end position="42"/>
    </location>
</feature>
<protein>
    <submittedName>
        <fullName evidence="2">Transporter</fullName>
    </submittedName>
</protein>
<evidence type="ECO:0000256" key="1">
    <source>
        <dbReference type="SAM" id="Phobius"/>
    </source>
</evidence>
<evidence type="ECO:0000313" key="3">
    <source>
        <dbReference type="Proteomes" id="UP001057580"/>
    </source>
</evidence>
<dbReference type="EMBL" id="CP104003">
    <property type="protein sequence ID" value="UWM55760.1"/>
    <property type="molecule type" value="Genomic_DNA"/>
</dbReference>
<feature type="transmembrane region" description="Helical" evidence="1">
    <location>
        <begin position="96"/>
        <end position="116"/>
    </location>
</feature>
<keyword evidence="3" id="KW-1185">Reference proteome</keyword>
<sequence>MVLPELLLQTNPILDATMQTVHVVFAGLWTGAVILFALAVLPNGVSGDIRPEPLSRISSRLTTLTRVSAVLLFLTGGHLAGAYYTFDVLLGSLPGYLVLAMLGLWLVMVGLLEVGGSKMRDGLDADKVRTPARDAQPFYQAAAVLAVLLLVDAGLLAMYGIA</sequence>
<keyword evidence="1" id="KW-0472">Membrane</keyword>
<dbReference type="AlphaFoldDB" id="A0A9E7R4K9"/>
<gene>
    <name evidence="2" type="ORF">N0B31_05605</name>
</gene>
<feature type="transmembrane region" description="Helical" evidence="1">
    <location>
        <begin position="63"/>
        <end position="84"/>
    </location>
</feature>
<dbReference type="KEGG" id="ssai:N0B31_05605"/>
<feature type="transmembrane region" description="Helical" evidence="1">
    <location>
        <begin position="137"/>
        <end position="161"/>
    </location>
</feature>
<reference evidence="2" key="1">
    <citation type="submission" date="2022-09" db="EMBL/GenBank/DDBJ databases">
        <title>Diverse halophilic archaea isolated from saline environments.</title>
        <authorList>
            <person name="Cui H.-L."/>
        </authorList>
    </citation>
    <scope>NUCLEOTIDE SEQUENCE</scope>
    <source>
        <strain evidence="2">ZS-35-S2</strain>
    </source>
</reference>